<dbReference type="AlphaFoldDB" id="A0A6G0XY53"/>
<dbReference type="EMBL" id="VJMJ01000002">
    <property type="protein sequence ID" value="KAF0745405.1"/>
    <property type="molecule type" value="Genomic_DNA"/>
</dbReference>
<dbReference type="Gene3D" id="1.10.238.10">
    <property type="entry name" value="EF-hand"/>
    <property type="match status" value="1"/>
</dbReference>
<keyword evidence="3" id="KW-1185">Reference proteome</keyword>
<comment type="caution">
    <text evidence="2">The sequence shown here is derived from an EMBL/GenBank/DDBJ whole genome shotgun (WGS) entry which is preliminary data.</text>
</comment>
<reference evidence="2 3" key="1">
    <citation type="submission" date="2019-07" db="EMBL/GenBank/DDBJ databases">
        <title>Genomics analysis of Aphanomyces spp. identifies a new class of oomycete effector associated with host adaptation.</title>
        <authorList>
            <person name="Gaulin E."/>
        </authorList>
    </citation>
    <scope>NUCLEOTIDE SEQUENCE [LARGE SCALE GENOMIC DNA]</scope>
    <source>
        <strain evidence="2 3">ATCC 201684</strain>
    </source>
</reference>
<dbReference type="VEuPathDB" id="FungiDB:AeMF1_001269"/>
<protein>
    <submittedName>
        <fullName evidence="2">Uncharacterized protein</fullName>
    </submittedName>
</protein>
<evidence type="ECO:0000313" key="2">
    <source>
        <dbReference type="EMBL" id="KAF0745405.1"/>
    </source>
</evidence>
<dbReference type="PROSITE" id="PS00018">
    <property type="entry name" value="EF_HAND_1"/>
    <property type="match status" value="1"/>
</dbReference>
<dbReference type="SUPFAM" id="SSF47473">
    <property type="entry name" value="EF-hand"/>
    <property type="match status" value="1"/>
</dbReference>
<dbReference type="InterPro" id="IPR011992">
    <property type="entry name" value="EF-hand-dom_pair"/>
</dbReference>
<accession>A0A6G0XY53</accession>
<sequence>MNRVKALKSLCDVEKKRELLGADASLACRKQSFTSLSTHRRIAAMTQTRKRRYVGNANVKRRQEVEESNNTLPRRFNEMNFLPSPEKHKALPTVEEKFHRPTPPTAAKPVKEALVDHMHAHQRATKAYKLEPWYKSGAGCGSVANMVAAALSASDKNQSGYISSDDVIFTMQQSNFGLKEQEVRQLLKHYDSALTPRGSVHYRTFAKQFDEPYDREQDKIEDPLMRQERFIAALRQRVAAASQIPVPSAIGRRRLKKNEINTTKLETIASPDKEIRLPPVPTTAVEPTSRLEFSVEDLDSNLRVKLPSPTRYSAKNAPGVIPQTKTTFVIGGDMRNTPNSLKRAKLMPQIIDQQHRDSTRQAKRHIIADHLERINAYAAESDYKAKVTEENHIKATSTKLLKYHQAFFEAQSQHAEKVHQKGLIHSEITKDDSPSRIFLDTLENTLPGAAPCFLNELFPGCNVNPKSRRLGGITLHQIGE</sequence>
<organism evidence="2 3">
    <name type="scientific">Aphanomyces euteiches</name>
    <dbReference type="NCBI Taxonomy" id="100861"/>
    <lineage>
        <taxon>Eukaryota</taxon>
        <taxon>Sar</taxon>
        <taxon>Stramenopiles</taxon>
        <taxon>Oomycota</taxon>
        <taxon>Saprolegniomycetes</taxon>
        <taxon>Saprolegniales</taxon>
        <taxon>Verrucalvaceae</taxon>
        <taxon>Aphanomyces</taxon>
    </lineage>
</organism>
<evidence type="ECO:0000256" key="1">
    <source>
        <dbReference type="ARBA" id="ARBA00022837"/>
    </source>
</evidence>
<keyword evidence="1" id="KW-0106">Calcium</keyword>
<dbReference type="InterPro" id="IPR018247">
    <property type="entry name" value="EF_Hand_1_Ca_BS"/>
</dbReference>
<gene>
    <name evidence="2" type="ORF">Ae201684_000424</name>
</gene>
<evidence type="ECO:0000313" key="3">
    <source>
        <dbReference type="Proteomes" id="UP000481153"/>
    </source>
</evidence>
<name>A0A6G0XY53_9STRA</name>
<dbReference type="Proteomes" id="UP000481153">
    <property type="component" value="Unassembled WGS sequence"/>
</dbReference>
<proteinExistence type="predicted"/>